<name>A0ABQ9H7A5_9NEOP</name>
<evidence type="ECO:0000313" key="2">
    <source>
        <dbReference type="Proteomes" id="UP001159363"/>
    </source>
</evidence>
<keyword evidence="2" id="KW-1185">Reference proteome</keyword>
<accession>A0ABQ9H7A5</accession>
<gene>
    <name evidence="1" type="ORF">PR048_016645</name>
</gene>
<dbReference type="Proteomes" id="UP001159363">
    <property type="component" value="Chromosome 5"/>
</dbReference>
<organism evidence="1 2">
    <name type="scientific">Dryococelus australis</name>
    <dbReference type="NCBI Taxonomy" id="614101"/>
    <lineage>
        <taxon>Eukaryota</taxon>
        <taxon>Metazoa</taxon>
        <taxon>Ecdysozoa</taxon>
        <taxon>Arthropoda</taxon>
        <taxon>Hexapoda</taxon>
        <taxon>Insecta</taxon>
        <taxon>Pterygota</taxon>
        <taxon>Neoptera</taxon>
        <taxon>Polyneoptera</taxon>
        <taxon>Phasmatodea</taxon>
        <taxon>Verophasmatodea</taxon>
        <taxon>Anareolatae</taxon>
        <taxon>Phasmatidae</taxon>
        <taxon>Eurycanthinae</taxon>
        <taxon>Dryococelus</taxon>
    </lineage>
</organism>
<evidence type="ECO:0000313" key="1">
    <source>
        <dbReference type="EMBL" id="KAJ8880179.1"/>
    </source>
</evidence>
<dbReference type="EMBL" id="JARBHB010000006">
    <property type="protein sequence ID" value="KAJ8880179.1"/>
    <property type="molecule type" value="Genomic_DNA"/>
</dbReference>
<comment type="caution">
    <text evidence="1">The sequence shown here is derived from an EMBL/GenBank/DDBJ whole genome shotgun (WGS) entry which is preliminary data.</text>
</comment>
<proteinExistence type="predicted"/>
<protein>
    <submittedName>
        <fullName evidence="1">Uncharacterized protein</fullName>
    </submittedName>
</protein>
<sequence length="149" mass="16211">MCEGDKNKRDTLGANEIVTCTNCGPNPCTHSANNGCATEVCGSDIVRKKEPPHPIRVAKTIDVIARITFPCAYAKFGARLGRGSSRCICLQGWESSYPPVTAMANHCSPDRLGYVYTPSTLCLLLQLFITYNIFSLNIATFTGTRAFPD</sequence>
<reference evidence="1 2" key="1">
    <citation type="submission" date="2023-02" db="EMBL/GenBank/DDBJ databases">
        <title>LHISI_Scaffold_Assembly.</title>
        <authorList>
            <person name="Stuart O.P."/>
            <person name="Cleave R."/>
            <person name="Magrath M.J.L."/>
            <person name="Mikheyev A.S."/>
        </authorList>
    </citation>
    <scope>NUCLEOTIDE SEQUENCE [LARGE SCALE GENOMIC DNA]</scope>
    <source>
        <strain evidence="1">Daus_M_001</strain>
        <tissue evidence="1">Leg muscle</tissue>
    </source>
</reference>